<proteinExistence type="predicted"/>
<feature type="domain" description="DNAJ-containing protein X-domain" evidence="1">
    <location>
        <begin position="260"/>
        <end position="374"/>
    </location>
</feature>
<keyword evidence="3" id="KW-1185">Reference proteome</keyword>
<dbReference type="GO" id="GO:0005829">
    <property type="term" value="C:cytosol"/>
    <property type="evidence" value="ECO:0007669"/>
    <property type="project" value="TreeGrafter"/>
</dbReference>
<dbReference type="HOGENOM" id="CLU_634858_0_0_1"/>
<dbReference type="PANTHER" id="PTHR45006:SF1">
    <property type="entry name" value="DNAJ-LIKE PROTEIN 1"/>
    <property type="match status" value="1"/>
</dbReference>
<evidence type="ECO:0000313" key="2">
    <source>
        <dbReference type="EMBL" id="KIO07715.1"/>
    </source>
</evidence>
<accession>A0A0C3P3V0</accession>
<organism evidence="2 3">
    <name type="scientific">Pisolithus tinctorius Marx 270</name>
    <dbReference type="NCBI Taxonomy" id="870435"/>
    <lineage>
        <taxon>Eukaryota</taxon>
        <taxon>Fungi</taxon>
        <taxon>Dikarya</taxon>
        <taxon>Basidiomycota</taxon>
        <taxon>Agaricomycotina</taxon>
        <taxon>Agaricomycetes</taxon>
        <taxon>Agaricomycetidae</taxon>
        <taxon>Boletales</taxon>
        <taxon>Sclerodermatineae</taxon>
        <taxon>Pisolithaceae</taxon>
        <taxon>Pisolithus</taxon>
    </lineage>
</organism>
<reference evidence="3" key="2">
    <citation type="submission" date="2015-01" db="EMBL/GenBank/DDBJ databases">
        <title>Evolutionary Origins and Diversification of the Mycorrhizal Mutualists.</title>
        <authorList>
            <consortium name="DOE Joint Genome Institute"/>
            <consortium name="Mycorrhizal Genomics Consortium"/>
            <person name="Kohler A."/>
            <person name="Kuo A."/>
            <person name="Nagy L.G."/>
            <person name="Floudas D."/>
            <person name="Copeland A."/>
            <person name="Barry K.W."/>
            <person name="Cichocki N."/>
            <person name="Veneault-Fourrey C."/>
            <person name="LaButti K."/>
            <person name="Lindquist E.A."/>
            <person name="Lipzen A."/>
            <person name="Lundell T."/>
            <person name="Morin E."/>
            <person name="Murat C."/>
            <person name="Riley R."/>
            <person name="Ohm R."/>
            <person name="Sun H."/>
            <person name="Tunlid A."/>
            <person name="Henrissat B."/>
            <person name="Grigoriev I.V."/>
            <person name="Hibbett D.S."/>
            <person name="Martin F."/>
        </authorList>
    </citation>
    <scope>NUCLEOTIDE SEQUENCE [LARGE SCALE GENOMIC DNA]</scope>
    <source>
        <strain evidence="3">Marx 270</strain>
    </source>
</reference>
<evidence type="ECO:0000313" key="3">
    <source>
        <dbReference type="Proteomes" id="UP000054217"/>
    </source>
</evidence>
<evidence type="ECO:0000259" key="1">
    <source>
        <dbReference type="Pfam" id="PF14308"/>
    </source>
</evidence>
<dbReference type="PANTHER" id="PTHR45006">
    <property type="entry name" value="DNAJ-LIKE PROTEIN 1"/>
    <property type="match status" value="1"/>
</dbReference>
<dbReference type="AlphaFoldDB" id="A0A0C3P3V0"/>
<dbReference type="EMBL" id="KN831959">
    <property type="protein sequence ID" value="KIO07715.1"/>
    <property type="molecule type" value="Genomic_DNA"/>
</dbReference>
<gene>
    <name evidence="2" type="ORF">M404DRAFT_392831</name>
</gene>
<dbReference type="InterPro" id="IPR052814">
    <property type="entry name" value="Peroxisomal_DnaJ"/>
</dbReference>
<dbReference type="OrthoDB" id="2663392at2759"/>
<dbReference type="InParanoid" id="A0A0C3P3V0"/>
<reference evidence="2 3" key="1">
    <citation type="submission" date="2014-04" db="EMBL/GenBank/DDBJ databases">
        <authorList>
            <consortium name="DOE Joint Genome Institute"/>
            <person name="Kuo A."/>
            <person name="Kohler A."/>
            <person name="Costa M.D."/>
            <person name="Nagy L.G."/>
            <person name="Floudas D."/>
            <person name="Copeland A."/>
            <person name="Barry K.W."/>
            <person name="Cichocki N."/>
            <person name="Veneault-Fourrey C."/>
            <person name="LaButti K."/>
            <person name="Lindquist E.A."/>
            <person name="Lipzen A."/>
            <person name="Lundell T."/>
            <person name="Morin E."/>
            <person name="Murat C."/>
            <person name="Sun H."/>
            <person name="Tunlid A."/>
            <person name="Henrissat B."/>
            <person name="Grigoriev I.V."/>
            <person name="Hibbett D.S."/>
            <person name="Martin F."/>
            <person name="Nordberg H.P."/>
            <person name="Cantor M.N."/>
            <person name="Hua S.X."/>
        </authorList>
    </citation>
    <scope>NUCLEOTIDE SEQUENCE [LARGE SCALE GENOMIC DNA]</scope>
    <source>
        <strain evidence="2 3">Marx 270</strain>
    </source>
</reference>
<dbReference type="InterPro" id="IPR026894">
    <property type="entry name" value="DnaJ_X"/>
</dbReference>
<dbReference type="Pfam" id="PF14308">
    <property type="entry name" value="DnaJ-X"/>
    <property type="match status" value="1"/>
</dbReference>
<sequence length="422" mass="47315">MENDVVLSLPNNQQMVLLLKALSTHLPGRCLVTRVVKSSILHSRHQGSQSNLIASQPQTSLFTFAQPLVWQCDEVNAVSRLFEDIRKHFNILVNSHSPITVKDYHSEGPQFNEVGSHVAKQRNSHSILHKLFGFQIIAAQGNNTPQTDDYQKQDAVKFFMGMFGIQHLKDYIGSITFFNHLPKLLNAGASSSNLSQTLAVNGDQMVNDPYIMTLVSKLIQRMPINTGRNSIDWKLWKSEKRQVESDVETISNTLGVMLLGVISAAYHCTQSLKEIEEKIRSNHFQTMVQEIITLQSELGTTPSKIVAGDKHQALEEDIVGKILWTCLHGIQLEIEGVLAKVVHCVLNDKSATTEVLEKRNELLQEMGHIFSNALSKLQSDDQPYLWQVTCNAKLGILKHQLYNAEQAKHESMSLIGKESSNS</sequence>
<name>A0A0C3P3V0_PISTI</name>
<dbReference type="GO" id="GO:0016558">
    <property type="term" value="P:protein import into peroxisome matrix"/>
    <property type="evidence" value="ECO:0007669"/>
    <property type="project" value="TreeGrafter"/>
</dbReference>
<protein>
    <recommendedName>
        <fullName evidence="1">DNAJ-containing protein X-domain domain-containing protein</fullName>
    </recommendedName>
</protein>
<dbReference type="Proteomes" id="UP000054217">
    <property type="component" value="Unassembled WGS sequence"/>
</dbReference>